<name>A0A0P1E791_9RHOB</name>
<accession>A0A0P1E791</accession>
<feature type="chain" id="PRO_5006061276" evidence="1">
    <location>
        <begin position="21"/>
        <end position="50"/>
    </location>
</feature>
<proteinExistence type="predicted"/>
<keyword evidence="3" id="KW-1185">Reference proteome</keyword>
<keyword evidence="1" id="KW-0732">Signal</keyword>
<evidence type="ECO:0000256" key="1">
    <source>
        <dbReference type="SAM" id="SignalP"/>
    </source>
</evidence>
<dbReference type="Proteomes" id="UP000050786">
    <property type="component" value="Unassembled WGS sequence"/>
</dbReference>
<dbReference type="SUPFAM" id="SSF57625">
    <property type="entry name" value="Invertebrate chitin-binding proteins"/>
    <property type="match status" value="1"/>
</dbReference>
<dbReference type="AlphaFoldDB" id="A0A0P1E791"/>
<evidence type="ECO:0000313" key="2">
    <source>
        <dbReference type="EMBL" id="CUH44065.1"/>
    </source>
</evidence>
<dbReference type="InterPro" id="IPR036508">
    <property type="entry name" value="Chitin-bd_dom_sf"/>
</dbReference>
<sequence length="50" mass="5164">MIRTLICAVALSCSASVALACSGHSKQTQSCAPGTYWDSEAQTCAKIVNS</sequence>
<dbReference type="GO" id="GO:0008061">
    <property type="term" value="F:chitin binding"/>
    <property type="evidence" value="ECO:0007669"/>
    <property type="project" value="InterPro"/>
</dbReference>
<protein>
    <submittedName>
        <fullName evidence="2">Uncharacterized protein</fullName>
    </submittedName>
</protein>
<dbReference type="PROSITE" id="PS51257">
    <property type="entry name" value="PROKAR_LIPOPROTEIN"/>
    <property type="match status" value="1"/>
</dbReference>
<reference evidence="3" key="1">
    <citation type="submission" date="2015-09" db="EMBL/GenBank/DDBJ databases">
        <authorList>
            <person name="Rodrigo-Torres L."/>
            <person name="Arahal D.R."/>
        </authorList>
    </citation>
    <scope>NUCLEOTIDE SEQUENCE [LARGE SCALE GENOMIC DNA]</scope>
    <source>
        <strain evidence="3">CECT 4293</strain>
    </source>
</reference>
<organism evidence="2 3">
    <name type="scientific">Ruegeria atlantica</name>
    <dbReference type="NCBI Taxonomy" id="81569"/>
    <lineage>
        <taxon>Bacteria</taxon>
        <taxon>Pseudomonadati</taxon>
        <taxon>Pseudomonadota</taxon>
        <taxon>Alphaproteobacteria</taxon>
        <taxon>Rhodobacterales</taxon>
        <taxon>Roseobacteraceae</taxon>
        <taxon>Ruegeria</taxon>
    </lineage>
</organism>
<evidence type="ECO:0000313" key="3">
    <source>
        <dbReference type="Proteomes" id="UP000050786"/>
    </source>
</evidence>
<dbReference type="EMBL" id="CYPS01000043">
    <property type="protein sequence ID" value="CUH44065.1"/>
    <property type="molecule type" value="Genomic_DNA"/>
</dbReference>
<feature type="signal peptide" evidence="1">
    <location>
        <begin position="1"/>
        <end position="20"/>
    </location>
</feature>
<gene>
    <name evidence="2" type="ORF">RUM4293_02962</name>
</gene>